<reference evidence="2" key="1">
    <citation type="submission" date="2014-06" db="EMBL/GenBank/DDBJ databases">
        <authorList>
            <person name="Berkman P.J."/>
        </authorList>
    </citation>
    <scope>NUCLEOTIDE SEQUENCE [LARGE SCALE GENOMIC DNA]</scope>
</reference>
<dbReference type="EMBL" id="CCFA01002041">
    <property type="protein sequence ID" value="CDS00121.1"/>
    <property type="molecule type" value="Genomic_DNA"/>
</dbReference>
<protein>
    <submittedName>
        <fullName evidence="1">Uncharacterized protein</fullName>
    </submittedName>
</protein>
<evidence type="ECO:0000313" key="2">
    <source>
        <dbReference type="Proteomes" id="UP000242770"/>
    </source>
</evidence>
<sequence length="34" mass="4013">MEGIYHLYMLRKLGFKVHLFDAAPDFGGIWRLNC</sequence>
<proteinExistence type="predicted"/>
<dbReference type="STRING" id="49012.A0A0F7RTJ4"/>
<name>A0A0F7RTJ4_9BASI</name>
<gene>
    <name evidence="1" type="primary">SSCI36070.1</name>
</gene>
<organism evidence="1 2">
    <name type="scientific">Sporisorium scitamineum</name>
    <dbReference type="NCBI Taxonomy" id="49012"/>
    <lineage>
        <taxon>Eukaryota</taxon>
        <taxon>Fungi</taxon>
        <taxon>Dikarya</taxon>
        <taxon>Basidiomycota</taxon>
        <taxon>Ustilaginomycotina</taxon>
        <taxon>Ustilaginomycetes</taxon>
        <taxon>Ustilaginales</taxon>
        <taxon>Ustilaginaceae</taxon>
        <taxon>Sporisorium</taxon>
    </lineage>
</organism>
<dbReference type="AlphaFoldDB" id="A0A0F7RTJ4"/>
<dbReference type="Gene3D" id="3.50.50.60">
    <property type="entry name" value="FAD/NAD(P)-binding domain"/>
    <property type="match status" value="1"/>
</dbReference>
<dbReference type="InterPro" id="IPR036188">
    <property type="entry name" value="FAD/NAD-bd_sf"/>
</dbReference>
<keyword evidence="2" id="KW-1185">Reference proteome</keyword>
<evidence type="ECO:0000313" key="1">
    <source>
        <dbReference type="EMBL" id="CDS00121.1"/>
    </source>
</evidence>
<accession>A0A0F7RTJ4</accession>
<dbReference type="Proteomes" id="UP000242770">
    <property type="component" value="Unassembled WGS sequence"/>
</dbReference>